<comment type="function">
    <text evidence="4">Catalyzes the NADPH-dependent reduction of ketopantoate into pantoic acid.</text>
</comment>
<dbReference type="EC" id="1.1.1.169" evidence="4"/>
<keyword evidence="2 4" id="KW-0521">NADP</keyword>
<evidence type="ECO:0000256" key="4">
    <source>
        <dbReference type="RuleBase" id="RU362068"/>
    </source>
</evidence>
<reference evidence="7 8" key="1">
    <citation type="submission" date="2020-11" db="EMBL/GenBank/DDBJ databases">
        <title>Fusibacter basophilias sp. nov.</title>
        <authorList>
            <person name="Qiu D."/>
        </authorList>
    </citation>
    <scope>NUCLEOTIDE SEQUENCE [LARGE SCALE GENOMIC DNA]</scope>
    <source>
        <strain evidence="7 8">Q10-2</strain>
    </source>
</reference>
<evidence type="ECO:0000313" key="7">
    <source>
        <dbReference type="EMBL" id="MBF4695553.1"/>
    </source>
</evidence>
<feature type="domain" description="Ketopantoate reductase N-terminal" evidence="5">
    <location>
        <begin position="3"/>
        <end position="145"/>
    </location>
</feature>
<evidence type="ECO:0000256" key="2">
    <source>
        <dbReference type="ARBA" id="ARBA00022857"/>
    </source>
</evidence>
<dbReference type="InterPro" id="IPR036291">
    <property type="entry name" value="NAD(P)-bd_dom_sf"/>
</dbReference>
<dbReference type="Pfam" id="PF02558">
    <property type="entry name" value="ApbA"/>
    <property type="match status" value="1"/>
</dbReference>
<keyword evidence="8" id="KW-1185">Reference proteome</keyword>
<dbReference type="InterPro" id="IPR013752">
    <property type="entry name" value="KPA_reductase"/>
</dbReference>
<dbReference type="Gene3D" id="3.40.50.720">
    <property type="entry name" value="NAD(P)-binding Rossmann-like Domain"/>
    <property type="match status" value="1"/>
</dbReference>
<dbReference type="SUPFAM" id="SSF48179">
    <property type="entry name" value="6-phosphogluconate dehydrogenase C-terminal domain-like"/>
    <property type="match status" value="1"/>
</dbReference>
<dbReference type="PANTHER" id="PTHR21708:SF26">
    <property type="entry name" value="2-DEHYDROPANTOATE 2-REDUCTASE"/>
    <property type="match status" value="1"/>
</dbReference>
<dbReference type="InterPro" id="IPR013332">
    <property type="entry name" value="KPR_N"/>
</dbReference>
<keyword evidence="4" id="KW-0566">Pantothenate biosynthesis</keyword>
<proteinExistence type="inferred from homology"/>
<feature type="domain" description="Ketopantoate reductase C-terminal" evidence="6">
    <location>
        <begin position="174"/>
        <end position="296"/>
    </location>
</feature>
<organism evidence="7 8">
    <name type="scientific">Fusibacter ferrireducens</name>
    <dbReference type="NCBI Taxonomy" id="2785058"/>
    <lineage>
        <taxon>Bacteria</taxon>
        <taxon>Bacillati</taxon>
        <taxon>Bacillota</taxon>
        <taxon>Clostridia</taxon>
        <taxon>Eubacteriales</taxon>
        <taxon>Eubacteriales Family XII. Incertae Sedis</taxon>
        <taxon>Fusibacter</taxon>
    </lineage>
</organism>
<dbReference type="Pfam" id="PF08546">
    <property type="entry name" value="ApbA_C"/>
    <property type="match status" value="1"/>
</dbReference>
<dbReference type="SUPFAM" id="SSF51735">
    <property type="entry name" value="NAD(P)-binding Rossmann-fold domains"/>
    <property type="match status" value="1"/>
</dbReference>
<dbReference type="PANTHER" id="PTHR21708">
    <property type="entry name" value="PROBABLE 2-DEHYDROPANTOATE 2-REDUCTASE"/>
    <property type="match status" value="1"/>
</dbReference>
<dbReference type="InterPro" id="IPR003710">
    <property type="entry name" value="ApbA"/>
</dbReference>
<dbReference type="Proteomes" id="UP000614200">
    <property type="component" value="Unassembled WGS sequence"/>
</dbReference>
<evidence type="ECO:0000259" key="6">
    <source>
        <dbReference type="Pfam" id="PF08546"/>
    </source>
</evidence>
<evidence type="ECO:0000259" key="5">
    <source>
        <dbReference type="Pfam" id="PF02558"/>
    </source>
</evidence>
<dbReference type="NCBIfam" id="TIGR00745">
    <property type="entry name" value="apbA_panE"/>
    <property type="match status" value="1"/>
</dbReference>
<gene>
    <name evidence="7" type="ORF">ISU02_20865</name>
</gene>
<comment type="catalytic activity">
    <reaction evidence="4">
        <text>(R)-pantoate + NADP(+) = 2-dehydropantoate + NADPH + H(+)</text>
        <dbReference type="Rhea" id="RHEA:16233"/>
        <dbReference type="ChEBI" id="CHEBI:11561"/>
        <dbReference type="ChEBI" id="CHEBI:15378"/>
        <dbReference type="ChEBI" id="CHEBI:15980"/>
        <dbReference type="ChEBI" id="CHEBI:57783"/>
        <dbReference type="ChEBI" id="CHEBI:58349"/>
        <dbReference type="EC" id="1.1.1.169"/>
    </reaction>
</comment>
<dbReference type="InterPro" id="IPR013328">
    <property type="entry name" value="6PGD_dom2"/>
</dbReference>
<evidence type="ECO:0000256" key="1">
    <source>
        <dbReference type="ARBA" id="ARBA00007870"/>
    </source>
</evidence>
<protein>
    <recommendedName>
        <fullName evidence="4">2-dehydropantoate 2-reductase</fullName>
        <ecNumber evidence="4">1.1.1.169</ecNumber>
    </recommendedName>
    <alternativeName>
        <fullName evidence="4">Ketopantoate reductase</fullName>
    </alternativeName>
</protein>
<sequence>MKITLVGLGAIGASYAALLNACPEVELSIVLDEERLKRYQSSPFKINDEVQNFSYCNQNEAVPPADLVMIAVKYNDLRDAIDAVKNHVGDHTVIMSLLNGIDSEEIIGSVFGMEKMIYSMCLGIDAQRTGFNVNYGSVGKIVFGEKTGEKSDRIQAIADIFKKASLPFECPKDMYKKLWWKFMINVCGNQPTAILGANYHFINTPDGHELMRLIMEEVRQIALKKGVEITDSDFDAWLEILNTLVPESKTSMLQDIDAGRLTEVDMFAGVIKQLGKTYNVPTPYNNLMYHMLKVKEQIYLK</sequence>
<evidence type="ECO:0000256" key="3">
    <source>
        <dbReference type="ARBA" id="ARBA00023002"/>
    </source>
</evidence>
<evidence type="ECO:0000313" key="8">
    <source>
        <dbReference type="Proteomes" id="UP000614200"/>
    </source>
</evidence>
<comment type="pathway">
    <text evidence="4">Cofactor biosynthesis; (R)-pantothenate biosynthesis; (R)-pantoate from 3-methyl-2-oxobutanoate: step 2/2.</text>
</comment>
<dbReference type="EMBL" id="JADKNH010000017">
    <property type="protein sequence ID" value="MBF4695553.1"/>
    <property type="molecule type" value="Genomic_DNA"/>
</dbReference>
<name>A0ABR9ZZG2_9FIRM</name>
<dbReference type="InterPro" id="IPR051402">
    <property type="entry name" value="KPR-Related"/>
</dbReference>
<comment type="similarity">
    <text evidence="1 4">Belongs to the ketopantoate reductase family.</text>
</comment>
<accession>A0ABR9ZZG2</accession>
<comment type="caution">
    <text evidence="7">The sequence shown here is derived from an EMBL/GenBank/DDBJ whole genome shotgun (WGS) entry which is preliminary data.</text>
</comment>
<dbReference type="RefSeq" id="WP_194703792.1">
    <property type="nucleotide sequence ID" value="NZ_JADKNH010000017.1"/>
</dbReference>
<dbReference type="Gene3D" id="1.10.1040.10">
    <property type="entry name" value="N-(1-d-carboxylethyl)-l-norvaline Dehydrogenase, domain 2"/>
    <property type="match status" value="1"/>
</dbReference>
<dbReference type="InterPro" id="IPR008927">
    <property type="entry name" value="6-PGluconate_DH-like_C_sf"/>
</dbReference>
<keyword evidence="3 4" id="KW-0560">Oxidoreductase</keyword>